<gene>
    <name evidence="5" type="ORF">WKV53_12970</name>
</gene>
<dbReference type="InterPro" id="IPR036179">
    <property type="entry name" value="Ig-like_dom_sf"/>
</dbReference>
<keyword evidence="1 3" id="KW-0732">Signal</keyword>
<dbReference type="InterPro" id="IPR015919">
    <property type="entry name" value="Cadherin-like_sf"/>
</dbReference>
<feature type="chain" id="PRO_5045334091" evidence="3">
    <location>
        <begin position="24"/>
        <end position="1175"/>
    </location>
</feature>
<reference evidence="5 6" key="1">
    <citation type="submission" date="2024-04" db="EMBL/GenBank/DDBJ databases">
        <title>Luteolibacter sp. isolated from soil.</title>
        <authorList>
            <person name="An J."/>
        </authorList>
    </citation>
    <scope>NUCLEOTIDE SEQUENCE [LARGE SCALE GENOMIC DNA]</scope>
    <source>
        <strain evidence="5 6">Y139</strain>
    </source>
</reference>
<keyword evidence="6" id="KW-1185">Reference proteome</keyword>
<name>A0ABU9AW83_9BACT</name>
<dbReference type="SUPFAM" id="SSF48726">
    <property type="entry name" value="Immunoglobulin"/>
    <property type="match status" value="1"/>
</dbReference>
<dbReference type="SUPFAM" id="SSF49313">
    <property type="entry name" value="Cadherin-like"/>
    <property type="match status" value="1"/>
</dbReference>
<evidence type="ECO:0000256" key="2">
    <source>
        <dbReference type="ARBA" id="ARBA00023157"/>
    </source>
</evidence>
<dbReference type="InterPro" id="IPR006644">
    <property type="entry name" value="Cadg"/>
</dbReference>
<evidence type="ECO:0000313" key="6">
    <source>
        <dbReference type="Proteomes" id="UP001371305"/>
    </source>
</evidence>
<dbReference type="RefSeq" id="WP_341405025.1">
    <property type="nucleotide sequence ID" value="NZ_JBBUKT010000004.1"/>
</dbReference>
<dbReference type="Gene3D" id="2.60.120.200">
    <property type="match status" value="2"/>
</dbReference>
<dbReference type="Proteomes" id="UP001371305">
    <property type="component" value="Unassembled WGS sequence"/>
</dbReference>
<dbReference type="Gene3D" id="2.60.40.10">
    <property type="entry name" value="Immunoglobulins"/>
    <property type="match status" value="2"/>
</dbReference>
<protein>
    <submittedName>
        <fullName evidence="5">LamG-like jellyroll fold domain-containing protein</fullName>
    </submittedName>
</protein>
<dbReference type="Pfam" id="PF17963">
    <property type="entry name" value="Big_9"/>
    <property type="match status" value="1"/>
</dbReference>
<dbReference type="InterPro" id="IPR013783">
    <property type="entry name" value="Ig-like_fold"/>
</dbReference>
<evidence type="ECO:0000256" key="3">
    <source>
        <dbReference type="SAM" id="SignalP"/>
    </source>
</evidence>
<dbReference type="InterPro" id="IPR003599">
    <property type="entry name" value="Ig_sub"/>
</dbReference>
<keyword evidence="2" id="KW-1015">Disulfide bond</keyword>
<comment type="caution">
    <text evidence="5">The sequence shown here is derived from an EMBL/GenBank/DDBJ whole genome shotgun (WGS) entry which is preliminary data.</text>
</comment>
<dbReference type="InterPro" id="IPR013320">
    <property type="entry name" value="ConA-like_dom_sf"/>
</dbReference>
<sequence length="1175" mass="124814">MPASRKVAASLALALAAVSPAKADITYSLNIGNSGEEQQVGASVTTVAAFLNQVGSFNKHWNVYYSSGIPTAQANYNGDMGFGGIRNERVVFHEGSHTFGMGTHGNYPGLIAGGVWKGKYGNQAELDTYHDFGDGLHGDGHAIWPGGFNYDNEDGFIQRYWQARIMAGIRTDMGILSYTREARNEAVVVGDTAEFRVESPLAVSWQWSRNGVNLTNGGDISGANTAKLRIANAKATDAGTYRCTVTGANETLINRPRELWVYPSSQLGQWSFNGNATDSLNSNHGTAFGSPAYVAGQVGQAVDLDGTDDYIDLPDAMGRTAGTTIATWVNWDGGGDWQRIFDFGTGTYQNFFLTPRAGGAGMRLSIKDVINGKNQEYQVNTTALPTGQWVHLAAVIKGDYMTLYMNGKPVGSAFNLDATPAHFPATNNYIGKSQYADPLFNGRVDDFRLYAKALSGAEIWTLWGQSANQAPVFTSDPITLPSGSSLSPYTGQTLASYASDPDSNPLTFSKLSGPAWLTVAANGTLSGQPTSADGGTNSFVVRVTDPSGATSDATVQIPVTALLPAPVTTSLTGPVTDADDVYYFSGSIAEPDTINGTTTATDNDESTFLAENRTSKGQTFTTKSNPQGYFLQSFTFQNVKWPSVTAPGTAYDIQPGDQWEFQVGTMSGNVKTPMLRYAAAYDGAAIVGSGDAGTGRWFTFNLSGLGIQLAPNTTYYFEAAPLSGDPFFELNSSRTGTYTGGAAFRGNVTGTLGTSVIPLTGDYIFHANLEAKPNPNPSTVAYWNFEEGTSNSYVAYNRTAANQYEGSIFDQSGNANNLSVWTNSWAWYRPQIAAPTTPQTGVANTLSMQNAGAYPSLTAISTSLTSWSPQQWTIEAAIRPDDATNGYQTFIGRDSVGAFAGETGLAAFYFQLTPTGALQVSFNDAAGNNWKATSSANAIQDAKWHAVAATSDGQTLKLYSKNITNGDANYTLLASTNISASTNPALSTGAGDGGDWDPGVFTVGRGLYNGGHTDRYFGHIDDIRMSNGALAPAYLLYSPLIPTFANWIIGYPAVGAQNGFDDDPDRDGLANGIEAFLGSSPTSRNQGLRNLARTGATTLTFQHSQNASLPTDLTATYRWSTDLQNWNTSGATQGGTTITLTPALNTPLTGTTTVTANITGTQPAKLFIQLQATQP</sequence>
<proteinExistence type="predicted"/>
<dbReference type="SUPFAM" id="SSF49899">
    <property type="entry name" value="Concanavalin A-like lectins/glucanases"/>
    <property type="match status" value="2"/>
</dbReference>
<dbReference type="Pfam" id="PF13385">
    <property type="entry name" value="Laminin_G_3"/>
    <property type="match status" value="2"/>
</dbReference>
<dbReference type="SMART" id="SM00560">
    <property type="entry name" value="LamGL"/>
    <property type="match status" value="1"/>
</dbReference>
<accession>A0ABU9AW83</accession>
<evidence type="ECO:0000256" key="1">
    <source>
        <dbReference type="ARBA" id="ARBA00022729"/>
    </source>
</evidence>
<organism evidence="5 6">
    <name type="scientific">Luteolibacter soli</name>
    <dbReference type="NCBI Taxonomy" id="3135280"/>
    <lineage>
        <taxon>Bacteria</taxon>
        <taxon>Pseudomonadati</taxon>
        <taxon>Verrucomicrobiota</taxon>
        <taxon>Verrucomicrobiia</taxon>
        <taxon>Verrucomicrobiales</taxon>
        <taxon>Verrucomicrobiaceae</taxon>
        <taxon>Luteolibacter</taxon>
    </lineage>
</organism>
<evidence type="ECO:0000313" key="5">
    <source>
        <dbReference type="EMBL" id="MEK7951421.1"/>
    </source>
</evidence>
<dbReference type="CDD" id="cd00096">
    <property type="entry name" value="Ig"/>
    <property type="match status" value="1"/>
</dbReference>
<dbReference type="SMART" id="SM00409">
    <property type="entry name" value="IG"/>
    <property type="match status" value="1"/>
</dbReference>
<dbReference type="EMBL" id="JBBUKT010000004">
    <property type="protein sequence ID" value="MEK7951421.1"/>
    <property type="molecule type" value="Genomic_DNA"/>
</dbReference>
<feature type="signal peptide" evidence="3">
    <location>
        <begin position="1"/>
        <end position="23"/>
    </location>
</feature>
<dbReference type="Pfam" id="PF13927">
    <property type="entry name" value="Ig_3"/>
    <property type="match status" value="1"/>
</dbReference>
<dbReference type="SMART" id="SM00736">
    <property type="entry name" value="CADG"/>
    <property type="match status" value="1"/>
</dbReference>
<evidence type="ECO:0000259" key="4">
    <source>
        <dbReference type="PROSITE" id="PS50835"/>
    </source>
</evidence>
<dbReference type="InterPro" id="IPR007110">
    <property type="entry name" value="Ig-like_dom"/>
</dbReference>
<feature type="domain" description="Ig-like" evidence="4">
    <location>
        <begin position="207"/>
        <end position="254"/>
    </location>
</feature>
<dbReference type="PROSITE" id="PS50835">
    <property type="entry name" value="IG_LIKE"/>
    <property type="match status" value="1"/>
</dbReference>
<dbReference type="InterPro" id="IPR006558">
    <property type="entry name" value="LamG-like"/>
</dbReference>